<organism evidence="4">
    <name type="scientific">Nothobranchius korthausae</name>
    <dbReference type="NCBI Taxonomy" id="1143690"/>
    <lineage>
        <taxon>Eukaryota</taxon>
        <taxon>Metazoa</taxon>
        <taxon>Chordata</taxon>
        <taxon>Craniata</taxon>
        <taxon>Vertebrata</taxon>
        <taxon>Euteleostomi</taxon>
        <taxon>Actinopterygii</taxon>
        <taxon>Neopterygii</taxon>
        <taxon>Teleostei</taxon>
        <taxon>Neoteleostei</taxon>
        <taxon>Acanthomorphata</taxon>
        <taxon>Ovalentaria</taxon>
        <taxon>Atherinomorphae</taxon>
        <taxon>Cyprinodontiformes</taxon>
        <taxon>Nothobranchiidae</taxon>
        <taxon>Nothobranchius</taxon>
    </lineage>
</organism>
<feature type="transmembrane region" description="Helical" evidence="3">
    <location>
        <begin position="1812"/>
        <end position="1832"/>
    </location>
</feature>
<feature type="region of interest" description="Disordered" evidence="2">
    <location>
        <begin position="1690"/>
        <end position="1718"/>
    </location>
</feature>
<feature type="compositionally biased region" description="Basic and acidic residues" evidence="2">
    <location>
        <begin position="818"/>
        <end position="836"/>
    </location>
</feature>
<feature type="compositionally biased region" description="Polar residues" evidence="2">
    <location>
        <begin position="1416"/>
        <end position="1429"/>
    </location>
</feature>
<feature type="compositionally biased region" description="Basic and acidic residues" evidence="2">
    <location>
        <begin position="843"/>
        <end position="852"/>
    </location>
</feature>
<keyword evidence="1" id="KW-0175">Coiled coil</keyword>
<feature type="region of interest" description="Disordered" evidence="2">
    <location>
        <begin position="900"/>
        <end position="919"/>
    </location>
</feature>
<feature type="region of interest" description="Disordered" evidence="2">
    <location>
        <begin position="816"/>
        <end position="852"/>
    </location>
</feature>
<feature type="compositionally biased region" description="Basic and acidic residues" evidence="2">
    <location>
        <begin position="1690"/>
        <end position="1706"/>
    </location>
</feature>
<reference evidence="4" key="2">
    <citation type="submission" date="2016-06" db="EMBL/GenBank/DDBJ databases">
        <title>The genome of a short-lived fish provides insights into sex chromosome evolution and the genetic control of aging.</title>
        <authorList>
            <person name="Reichwald K."/>
            <person name="Felder M."/>
            <person name="Petzold A."/>
            <person name="Koch P."/>
            <person name="Groth M."/>
            <person name="Platzer M."/>
        </authorList>
    </citation>
    <scope>NUCLEOTIDE SEQUENCE</scope>
    <source>
        <tissue evidence="4">Brain</tissue>
    </source>
</reference>
<keyword evidence="3" id="KW-1133">Transmembrane helix</keyword>
<evidence type="ECO:0000256" key="2">
    <source>
        <dbReference type="SAM" id="MobiDB-lite"/>
    </source>
</evidence>
<dbReference type="EMBL" id="HAEC01005730">
    <property type="protein sequence ID" value="SBQ73807.1"/>
    <property type="molecule type" value="Transcribed_RNA"/>
</dbReference>
<protein>
    <submittedName>
        <fullName evidence="4">Golgi autoantigen, golgin subfamily b, macrogolgin (With transmembrane signal), 1</fullName>
    </submittedName>
</protein>
<feature type="compositionally biased region" description="Low complexity" evidence="2">
    <location>
        <begin position="315"/>
        <end position="332"/>
    </location>
</feature>
<feature type="coiled-coil region" evidence="1">
    <location>
        <begin position="1728"/>
        <end position="1755"/>
    </location>
</feature>
<feature type="compositionally biased region" description="Basic and acidic residues" evidence="2">
    <location>
        <begin position="95"/>
        <end position="111"/>
    </location>
</feature>
<dbReference type="PANTHER" id="PTHR18887:SF2">
    <property type="entry name" value="GOLGIN SUBFAMILY B MEMBER 1"/>
    <property type="match status" value="1"/>
</dbReference>
<evidence type="ECO:0000256" key="1">
    <source>
        <dbReference type="SAM" id="Coils"/>
    </source>
</evidence>
<evidence type="ECO:0000313" key="4">
    <source>
        <dbReference type="EMBL" id="SBQ73807.1"/>
    </source>
</evidence>
<evidence type="ECO:0000256" key="3">
    <source>
        <dbReference type="SAM" id="Phobius"/>
    </source>
</evidence>
<dbReference type="InterPro" id="IPR026202">
    <property type="entry name" value="GOLGB1"/>
</dbReference>
<feature type="region of interest" description="Disordered" evidence="2">
    <location>
        <begin position="213"/>
        <end position="262"/>
    </location>
</feature>
<reference evidence="4" key="1">
    <citation type="submission" date="2016-05" db="EMBL/GenBank/DDBJ databases">
        <authorList>
            <person name="Lavstsen T."/>
            <person name="Jespersen J.S."/>
        </authorList>
    </citation>
    <scope>NUCLEOTIDE SEQUENCE</scope>
    <source>
        <tissue evidence="4">Brain</tissue>
    </source>
</reference>
<feature type="coiled-coil region" evidence="1">
    <location>
        <begin position="754"/>
        <end position="781"/>
    </location>
</feature>
<dbReference type="GO" id="GO:0016020">
    <property type="term" value="C:membrane"/>
    <property type="evidence" value="ECO:0007669"/>
    <property type="project" value="TreeGrafter"/>
</dbReference>
<sequence>MEQEVSTVQSESSSVVIGETVEVHLTQQSSSSDVTTSSGVFAHALAEELQKRCSELLEEVQRFKDAAVESQEKIWSLKEETQFLAVAREEAEAQARDSARELESAREEVKNRAQQNSSMVEKHGAEAQLQQEQIDALNGEVVCKEQKIRTLLQTLSEQKSEARMLSAQLEDREMLYSELERKFQDMENSMLEFSNESMSKKDSEISELHLRLSQREEEKKLHEAQESRKETIRKAKEKDRHHREQMKQQKEEYGELTDRYEVQSGEKEALLEKLAELEIKMSSERENVRQEELKIGTERSAVNDWVQEDWVDFVSSEAGSSQPQSSGPGLHPSAPPGDHSAQIEESPNALREEIEIVRQANTKLEQQLHETQSYAETLRSEMEAAAKTSSESSITALQAEVEDFRQFLDDKNREIQELSQQLSEQSSLIRSMHDTVSQKDQLIASLQEELKAEQEKTQKLEAESPRKQEGDNEAKTLLENQSLGSSCESLKLAMEGIISEKDACKREVELAKEEAAKVCAEWEEKVKGMKEEYETLLKSYENVSDEAERVRKVLEAARQERQELAAKVRSHEAVRHEAERQAEDAQKEVESVKDKMRKFAKTKQQKILELEEENERLREEQEKSVTKRDNVALKAEAEQLQDEAGALKAELEAMKAERDSLVQQIEDLKEQLTHTVERNQEMSESPLNHAAVIEEVVAVQRSDTVMTTTERVERKETQENQIVAATETHSQHPEADRTDNDQTLVETREIGAEKELWHKREAELQAELASLKQDLQETKERESLFEKCLLECKEREKGLSEDSSKRETQFKELLASLESEKDNLEEQSGKQRELEQQLRSAQRVKEGSQSRTRQLEELLREKQLEVRQLQKDCIRYQERISELGKEAKALQLGQEELRRKLEQTQQEHSKTSHDLKQAEEEMVGCKAQLAEAHKQVQEVSAAKMAIEQSLQQREATLKAEAEQTLDSVRFRLGAELKEMELRLEEADAEREKEEEATLEARQMAETAEKRAQEMKARLDESLARLAAFSRSMSSLQDDRDRVLDEARQWESRFNSTLQGKEAEVREAETRARELADQLQKESALKEELQFLVNGLQKADEDWQLRLQEKEKKATENQAALEQERMKLDQTTAELLSAQSEARSLKTEAESRLQRVRALEEAVGRLQGEVDQARAELREREAEERRLCLNVEQLETDLRSSKVLTENLQTELHEKEKREVELLGEIEHAVAQATEEARKEADSRTQGAEEELKQRRGEVCDLGEKLRKAEEEGNNRKTKLDSFTKAMGSLQDDRDRVLNMYKQLEEKHIQVILEKDGLIQEAAGENNSLKGELRALLVQRDDLYAEKAKLSAQLHGYRDELNHVLSMKDSQHKRLLAAERERIASLEKEHEELESRLKSLSRARQEEVGQRVENESLSRASNVGSASQATDAPGAEVEKLREQLQKERAEKEALEELLNRERHEQESKSKELAELRWEGGVMRTESESAQERVAELARDLLTVEQRLLQETETTKHLRAENLSFSKAMASLQDSRDQALHKVRELSLKLETSQAGGQAAHSSPGGSAGEVWGLKNALQALQNDRERLLEQFETQTAELKKHKSELARLGAGELIKVSKELFEEKTKNEDLLGVLTQLENEVETGKREVETLRLEQVDWMAQAEQLKQQTLATLTEKDQQLWQLTSMLEEARAQKPKLQPERLQREGTEELDGAPGAPQERGSFAYVAEVKELQQRLEEETQQRLVVEEQLMATQDRLKRHSQTTWHSAHEGDSSETAVFIEPPEGAVTRTRRGGPSLMRMLRVAFCSRQRTPLLLSLYLLTVHVLLLLCLGGYL</sequence>
<feature type="compositionally biased region" description="Basic and acidic residues" evidence="2">
    <location>
        <begin position="245"/>
        <end position="262"/>
    </location>
</feature>
<feature type="region of interest" description="Disordered" evidence="2">
    <location>
        <begin position="313"/>
        <end position="350"/>
    </location>
</feature>
<keyword evidence="3 4" id="KW-0812">Transmembrane</keyword>
<accession>A0A1A8GRM3</accession>
<feature type="region of interest" description="Disordered" evidence="2">
    <location>
        <begin position="95"/>
        <end position="121"/>
    </location>
</feature>
<dbReference type="GO" id="GO:0005801">
    <property type="term" value="C:cis-Golgi network"/>
    <property type="evidence" value="ECO:0007669"/>
    <property type="project" value="TreeGrafter"/>
</dbReference>
<dbReference type="GO" id="GO:0005793">
    <property type="term" value="C:endoplasmic reticulum-Golgi intermediate compartment"/>
    <property type="evidence" value="ECO:0007669"/>
    <property type="project" value="TreeGrafter"/>
</dbReference>
<feature type="region of interest" description="Disordered" evidence="2">
    <location>
        <begin position="452"/>
        <end position="474"/>
    </location>
</feature>
<name>A0A1A8GRM3_9TELE</name>
<feature type="region of interest" description="Disordered" evidence="2">
    <location>
        <begin position="1395"/>
        <end position="1436"/>
    </location>
</feature>
<feature type="region of interest" description="Disordered" evidence="2">
    <location>
        <begin position="1233"/>
        <end position="1254"/>
    </location>
</feature>
<keyword evidence="3" id="KW-0472">Membrane</keyword>
<gene>
    <name evidence="4" type="primary">GOLGB1</name>
</gene>
<dbReference type="PANTHER" id="PTHR18887">
    <property type="entry name" value="GOLGI-ASSOCIATED PROTEIN GCP360-RELATED"/>
    <property type="match status" value="1"/>
</dbReference>
<feature type="compositionally biased region" description="Basic and acidic residues" evidence="2">
    <location>
        <begin position="1006"/>
        <end position="1015"/>
    </location>
</feature>
<proteinExistence type="predicted"/>
<feature type="region of interest" description="Disordered" evidence="2">
    <location>
        <begin position="569"/>
        <end position="592"/>
    </location>
</feature>
<feature type="region of interest" description="Disordered" evidence="2">
    <location>
        <begin position="984"/>
        <end position="1015"/>
    </location>
</feature>
<feature type="compositionally biased region" description="Basic and acidic residues" evidence="2">
    <location>
        <begin position="1395"/>
        <end position="1415"/>
    </location>
</feature>
<feature type="compositionally biased region" description="Basic and acidic residues" evidence="2">
    <location>
        <begin position="213"/>
        <end position="238"/>
    </location>
</feature>
<feature type="compositionally biased region" description="Basic and acidic residues" evidence="2">
    <location>
        <begin position="984"/>
        <end position="995"/>
    </location>
</feature>